<protein>
    <recommendedName>
        <fullName evidence="1">2EXR domain-containing protein</fullName>
    </recommendedName>
</protein>
<name>A0A2J6PX13_9HELO</name>
<feature type="domain" description="2EXR" evidence="1">
    <location>
        <begin position="6"/>
        <end position="87"/>
    </location>
</feature>
<accession>A0A2J6PX13</accession>
<evidence type="ECO:0000259" key="1">
    <source>
        <dbReference type="Pfam" id="PF20150"/>
    </source>
</evidence>
<dbReference type="PANTHER" id="PTHR35910:SF6">
    <property type="entry name" value="2EXR DOMAIN-CONTAINING PROTEIN"/>
    <property type="match status" value="1"/>
</dbReference>
<dbReference type="AlphaFoldDB" id="A0A2J6PX13"/>
<proteinExistence type="predicted"/>
<sequence length="309" mass="35367">MDSQAFHYFPLLPLELRLKIWSLLLPEPRIVDIVAISTGGDHQYFQEKGRWIQSFVDCLQSPGQEVCGNILMFVNCEARNLLLRRWKVMQEVEVIGRGVRTWKSARYQEDGGIGEVGKEGARQIGPEVQQDGKESVFYLHPPAHRATPILYNPNQDVLFLADPSHTSLSSSLAVLVRWLEKELLKSVRYLAIPYSNWRKDRLYGNIGDLKKFKALERLWICFVADENFQGTGDWLAAVRRRGRDESQGGRDVEEENKYLIEVREQVRGDVASDGALLGWERPVVRVVRDRGVVMTELRGRDGLSDESKT</sequence>
<evidence type="ECO:0000313" key="3">
    <source>
        <dbReference type="Proteomes" id="UP000235672"/>
    </source>
</evidence>
<keyword evidence="3" id="KW-1185">Reference proteome</keyword>
<dbReference type="EMBL" id="KZ613494">
    <property type="protein sequence ID" value="PMD18486.1"/>
    <property type="molecule type" value="Genomic_DNA"/>
</dbReference>
<organism evidence="2 3">
    <name type="scientific">Hyaloscypha hepaticicola</name>
    <dbReference type="NCBI Taxonomy" id="2082293"/>
    <lineage>
        <taxon>Eukaryota</taxon>
        <taxon>Fungi</taxon>
        <taxon>Dikarya</taxon>
        <taxon>Ascomycota</taxon>
        <taxon>Pezizomycotina</taxon>
        <taxon>Leotiomycetes</taxon>
        <taxon>Helotiales</taxon>
        <taxon>Hyaloscyphaceae</taxon>
        <taxon>Hyaloscypha</taxon>
    </lineage>
</organism>
<dbReference type="Pfam" id="PF20150">
    <property type="entry name" value="2EXR"/>
    <property type="match status" value="1"/>
</dbReference>
<gene>
    <name evidence="2" type="ORF">NA56DRAFT_647922</name>
</gene>
<evidence type="ECO:0000313" key="2">
    <source>
        <dbReference type="EMBL" id="PMD18486.1"/>
    </source>
</evidence>
<dbReference type="InterPro" id="IPR045518">
    <property type="entry name" value="2EXR"/>
</dbReference>
<dbReference type="Proteomes" id="UP000235672">
    <property type="component" value="Unassembled WGS sequence"/>
</dbReference>
<dbReference type="OrthoDB" id="3473305at2759"/>
<dbReference type="PANTHER" id="PTHR35910">
    <property type="entry name" value="2EXR DOMAIN-CONTAINING PROTEIN"/>
    <property type="match status" value="1"/>
</dbReference>
<reference evidence="2 3" key="1">
    <citation type="submission" date="2016-05" db="EMBL/GenBank/DDBJ databases">
        <title>A degradative enzymes factory behind the ericoid mycorrhizal symbiosis.</title>
        <authorList>
            <consortium name="DOE Joint Genome Institute"/>
            <person name="Martino E."/>
            <person name="Morin E."/>
            <person name="Grelet G."/>
            <person name="Kuo A."/>
            <person name="Kohler A."/>
            <person name="Daghino S."/>
            <person name="Barry K."/>
            <person name="Choi C."/>
            <person name="Cichocki N."/>
            <person name="Clum A."/>
            <person name="Copeland A."/>
            <person name="Hainaut M."/>
            <person name="Haridas S."/>
            <person name="Labutti K."/>
            <person name="Lindquist E."/>
            <person name="Lipzen A."/>
            <person name="Khouja H.-R."/>
            <person name="Murat C."/>
            <person name="Ohm R."/>
            <person name="Olson A."/>
            <person name="Spatafora J."/>
            <person name="Veneault-Fourrey C."/>
            <person name="Henrissat B."/>
            <person name="Grigoriev I."/>
            <person name="Martin F."/>
            <person name="Perotto S."/>
        </authorList>
    </citation>
    <scope>NUCLEOTIDE SEQUENCE [LARGE SCALE GENOMIC DNA]</scope>
    <source>
        <strain evidence="2 3">UAMH 7357</strain>
    </source>
</reference>